<dbReference type="Proteomes" id="UP000789901">
    <property type="component" value="Unassembled WGS sequence"/>
</dbReference>
<comment type="caution">
    <text evidence="1">The sequence shown here is derived from an EMBL/GenBank/DDBJ whole genome shotgun (WGS) entry which is preliminary data.</text>
</comment>
<dbReference type="EMBL" id="CAJVQB010068704">
    <property type="protein sequence ID" value="CAG8842341.1"/>
    <property type="molecule type" value="Genomic_DNA"/>
</dbReference>
<evidence type="ECO:0000313" key="2">
    <source>
        <dbReference type="Proteomes" id="UP000789901"/>
    </source>
</evidence>
<gene>
    <name evidence="1" type="ORF">GMARGA_LOCUS35931</name>
</gene>
<protein>
    <submittedName>
        <fullName evidence="1">36520_t:CDS:1</fullName>
    </submittedName>
</protein>
<evidence type="ECO:0000313" key="1">
    <source>
        <dbReference type="EMBL" id="CAG8842341.1"/>
    </source>
</evidence>
<feature type="non-terminal residue" evidence="1">
    <location>
        <position position="1"/>
    </location>
</feature>
<accession>A0ABN7WWZ2</accession>
<organism evidence="1 2">
    <name type="scientific">Gigaspora margarita</name>
    <dbReference type="NCBI Taxonomy" id="4874"/>
    <lineage>
        <taxon>Eukaryota</taxon>
        <taxon>Fungi</taxon>
        <taxon>Fungi incertae sedis</taxon>
        <taxon>Mucoromycota</taxon>
        <taxon>Glomeromycotina</taxon>
        <taxon>Glomeromycetes</taxon>
        <taxon>Diversisporales</taxon>
        <taxon>Gigasporaceae</taxon>
        <taxon>Gigaspora</taxon>
    </lineage>
</organism>
<proteinExistence type="predicted"/>
<keyword evidence="2" id="KW-1185">Reference proteome</keyword>
<feature type="non-terminal residue" evidence="1">
    <location>
        <position position="48"/>
    </location>
</feature>
<reference evidence="1 2" key="1">
    <citation type="submission" date="2021-06" db="EMBL/GenBank/DDBJ databases">
        <authorList>
            <person name="Kallberg Y."/>
            <person name="Tangrot J."/>
            <person name="Rosling A."/>
        </authorList>
    </citation>
    <scope>NUCLEOTIDE SEQUENCE [LARGE SCALE GENOMIC DNA]</scope>
    <source>
        <strain evidence="1 2">120-4 pot B 10/14</strain>
    </source>
</reference>
<sequence>VMESITRSDYNLVKLSIDLGHLIANSSIAKSKKNNCTKTFDAKKEDWN</sequence>
<name>A0ABN7WWZ2_GIGMA</name>